<dbReference type="PANTHER" id="PTHR38123:SF1">
    <property type="entry name" value="HYDROPHOBIC SURFACE BINDING PROTEIN"/>
    <property type="match status" value="1"/>
</dbReference>
<evidence type="ECO:0000313" key="3">
    <source>
        <dbReference type="Proteomes" id="UP001562357"/>
    </source>
</evidence>
<evidence type="ECO:0000313" key="2">
    <source>
        <dbReference type="EMBL" id="GAB0132264.1"/>
    </source>
</evidence>
<evidence type="ECO:0008006" key="4">
    <source>
        <dbReference type="Google" id="ProtNLM"/>
    </source>
</evidence>
<organism evidence="2 3">
    <name type="scientific">Epichloe bromicola</name>
    <dbReference type="NCBI Taxonomy" id="79588"/>
    <lineage>
        <taxon>Eukaryota</taxon>
        <taxon>Fungi</taxon>
        <taxon>Dikarya</taxon>
        <taxon>Ascomycota</taxon>
        <taxon>Pezizomycotina</taxon>
        <taxon>Sordariomycetes</taxon>
        <taxon>Hypocreomycetidae</taxon>
        <taxon>Hypocreales</taxon>
        <taxon>Clavicipitaceae</taxon>
        <taxon>Epichloe</taxon>
    </lineage>
</organism>
<comment type="caution">
    <text evidence="2">The sequence shown here is derived from an EMBL/GenBank/DDBJ whole genome shotgun (WGS) entry which is preliminary data.</text>
</comment>
<dbReference type="Gene3D" id="1.20.1280.140">
    <property type="match status" value="1"/>
</dbReference>
<dbReference type="InterPro" id="IPR021054">
    <property type="entry name" value="Cell_wall_mannoprotein_1"/>
</dbReference>
<evidence type="ECO:0000256" key="1">
    <source>
        <dbReference type="SAM" id="SignalP"/>
    </source>
</evidence>
<keyword evidence="3" id="KW-1185">Reference proteome</keyword>
<feature type="chain" id="PRO_5045510689" description="Hydrophobic surface binding protein" evidence="1">
    <location>
        <begin position="17"/>
        <end position="171"/>
    </location>
</feature>
<dbReference type="Pfam" id="PF12296">
    <property type="entry name" value="HsbA"/>
    <property type="match status" value="1"/>
</dbReference>
<gene>
    <name evidence="2" type="primary">g705</name>
    <name evidence="2" type="ORF">EsDP_00000705</name>
</gene>
<keyword evidence="1" id="KW-0732">Signal</keyword>
<reference evidence="3" key="1">
    <citation type="submission" date="2024-06" db="EMBL/GenBank/DDBJ databases">
        <title>Draft Genome Sequences of Epichloe bromicola Strains Isolated from Elymus ciliaris.</title>
        <authorList>
            <consortium name="Epichloe bromicola genome sequencing consortium"/>
            <person name="Miura A."/>
            <person name="Imano S."/>
            <person name="Ashida A."/>
            <person name="Sato I."/>
            <person name="Chiba S."/>
            <person name="Tanaka A."/>
            <person name="Camagna M."/>
            <person name="Takemoto D."/>
        </authorList>
    </citation>
    <scope>NUCLEOTIDE SEQUENCE [LARGE SCALE GENOMIC DNA]</scope>
    <source>
        <strain evidence="3">DP</strain>
    </source>
</reference>
<dbReference type="EMBL" id="BAAFGZ010000013">
    <property type="protein sequence ID" value="GAB0132264.1"/>
    <property type="molecule type" value="Genomic_DNA"/>
</dbReference>
<protein>
    <recommendedName>
        <fullName evidence="4">Hydrophobic surface binding protein</fullName>
    </recommendedName>
</protein>
<dbReference type="PANTHER" id="PTHR38123">
    <property type="entry name" value="CELL WALL SERINE-THREONINE-RICH GALACTOMANNOPROTEIN MP1 (AFU_ORTHOLOGUE AFUA_4G03240)"/>
    <property type="match status" value="1"/>
</dbReference>
<feature type="signal peptide" evidence="1">
    <location>
        <begin position="1"/>
        <end position="16"/>
    </location>
</feature>
<sequence>MISIRNLLFLAVAVTGSVIKRDADIVRKDLEIVNSDTIAVTKAVNNYNVAQEAIPILNAQRKLTADIKTATNNANRVKATPAEAEKIIDYITNVFQGSISSALNALKAKKDNFKKDGLTDSVKKILKDLKSDSSNYSDALIAGTPAGLQEKARGIKKDIIKKFDDAINAFP</sequence>
<name>A0ABQ0CFR2_9HYPO</name>
<accession>A0ABQ0CFR2</accession>
<proteinExistence type="predicted"/>
<dbReference type="Proteomes" id="UP001562357">
    <property type="component" value="Unassembled WGS sequence"/>
</dbReference>